<dbReference type="NCBIfam" id="TIGR00964">
    <property type="entry name" value="secE_bact"/>
    <property type="match status" value="1"/>
</dbReference>
<evidence type="ECO:0000313" key="9">
    <source>
        <dbReference type="EMBL" id="KRN93346.1"/>
    </source>
</evidence>
<comment type="caution">
    <text evidence="9">The sequence shown here is derived from an EMBL/GenBank/DDBJ whole genome shotgun (WGS) entry which is preliminary data.</text>
</comment>
<dbReference type="Proteomes" id="UP000051859">
    <property type="component" value="Unassembled WGS sequence"/>
</dbReference>
<dbReference type="Pfam" id="PF00584">
    <property type="entry name" value="SecE"/>
    <property type="match status" value="1"/>
</dbReference>
<dbReference type="GO" id="GO:0008320">
    <property type="term" value="F:protein transmembrane transporter activity"/>
    <property type="evidence" value="ECO:0007669"/>
    <property type="project" value="InterPro"/>
</dbReference>
<dbReference type="GO" id="GO:0016020">
    <property type="term" value="C:membrane"/>
    <property type="evidence" value="ECO:0007669"/>
    <property type="project" value="UniProtKB-SubCell"/>
</dbReference>
<evidence type="ECO:0000313" key="10">
    <source>
        <dbReference type="EMBL" id="TLQ03998.1"/>
    </source>
</evidence>
<reference evidence="9 11" key="1">
    <citation type="journal article" date="2015" name="Genome Announc.">
        <title>Expanding the biotechnology potential of lactobacilli through comparative genomics of 213 strains and associated genera.</title>
        <authorList>
            <person name="Sun Z."/>
            <person name="Harris H.M."/>
            <person name="McCann A."/>
            <person name="Guo C."/>
            <person name="Argimon S."/>
            <person name="Zhang W."/>
            <person name="Yang X."/>
            <person name="Jeffery I.B."/>
            <person name="Cooney J.C."/>
            <person name="Kagawa T.F."/>
            <person name="Liu W."/>
            <person name="Song Y."/>
            <person name="Salvetti E."/>
            <person name="Wrobel A."/>
            <person name="Rasinkangas P."/>
            <person name="Parkhill J."/>
            <person name="Rea M.C."/>
            <person name="O'Sullivan O."/>
            <person name="Ritari J."/>
            <person name="Douillard F.P."/>
            <person name="Paul Ross R."/>
            <person name="Yang R."/>
            <person name="Briner A.E."/>
            <person name="Felis G.E."/>
            <person name="de Vos W.M."/>
            <person name="Barrangou R."/>
            <person name="Klaenhammer T.R."/>
            <person name="Caufield P.W."/>
            <person name="Cui Y."/>
            <person name="Zhang H."/>
            <person name="O'Toole P.W."/>
        </authorList>
    </citation>
    <scope>NUCLEOTIDE SEQUENCE [LARGE SCALE GENOMIC DNA]</scope>
    <source>
        <strain evidence="9 11">DSM 18001</strain>
    </source>
</reference>
<dbReference type="EMBL" id="JQBX01000017">
    <property type="protein sequence ID" value="KRN93346.1"/>
    <property type="molecule type" value="Genomic_DNA"/>
</dbReference>
<protein>
    <submittedName>
        <fullName evidence="10">Preprotein translocase subunit SecE</fullName>
    </submittedName>
</protein>
<evidence type="ECO:0000256" key="5">
    <source>
        <dbReference type="ARBA" id="ARBA00022989"/>
    </source>
</evidence>
<dbReference type="GO" id="GO:0006605">
    <property type="term" value="P:protein targeting"/>
    <property type="evidence" value="ECO:0007669"/>
    <property type="project" value="InterPro"/>
</dbReference>
<keyword evidence="3 8" id="KW-0812">Transmembrane</keyword>
<dbReference type="Proteomes" id="UP000305541">
    <property type="component" value="Unassembled WGS sequence"/>
</dbReference>
<dbReference type="InterPro" id="IPR001901">
    <property type="entry name" value="Translocase_SecE/Sec61-g"/>
</dbReference>
<sequence length="56" mass="6711">MFRFFKSIGQEMKEVDWPNFKQLRKDSTTVISTSVFFIAFLALADWIIQMFLKLFV</sequence>
<keyword evidence="7 8" id="KW-0472">Membrane</keyword>
<evidence type="ECO:0000256" key="2">
    <source>
        <dbReference type="ARBA" id="ARBA00022448"/>
    </source>
</evidence>
<feature type="transmembrane region" description="Helical" evidence="8">
    <location>
        <begin position="30"/>
        <end position="52"/>
    </location>
</feature>
<dbReference type="OrthoDB" id="9813233at2"/>
<dbReference type="RefSeq" id="WP_057803895.1">
    <property type="nucleotide sequence ID" value="NZ_JQBX01000017.1"/>
</dbReference>
<dbReference type="InterPro" id="IPR038379">
    <property type="entry name" value="SecE_sf"/>
</dbReference>
<keyword evidence="6" id="KW-0811">Translocation</keyword>
<keyword evidence="5 8" id="KW-1133">Transmembrane helix</keyword>
<evidence type="ECO:0000256" key="8">
    <source>
        <dbReference type="SAM" id="Phobius"/>
    </source>
</evidence>
<accession>A0A0R2KV37</accession>
<gene>
    <name evidence="10" type="primary">secE</name>
    <name evidence="10" type="ORF">FEZ51_06935</name>
    <name evidence="9" type="ORF">IV81_GL000629</name>
</gene>
<dbReference type="Gene3D" id="1.20.5.1030">
    <property type="entry name" value="Preprotein translocase secy subunit"/>
    <property type="match status" value="1"/>
</dbReference>
<evidence type="ECO:0000256" key="6">
    <source>
        <dbReference type="ARBA" id="ARBA00023010"/>
    </source>
</evidence>
<organism evidence="9 11">
    <name type="scientific">Pediococcus stilesii</name>
    <dbReference type="NCBI Taxonomy" id="331679"/>
    <lineage>
        <taxon>Bacteria</taxon>
        <taxon>Bacillati</taxon>
        <taxon>Bacillota</taxon>
        <taxon>Bacilli</taxon>
        <taxon>Lactobacillales</taxon>
        <taxon>Lactobacillaceae</taxon>
        <taxon>Pediococcus</taxon>
    </lineage>
</organism>
<dbReference type="PATRIC" id="fig|331679.3.peg.636"/>
<dbReference type="EMBL" id="VBTH01000011">
    <property type="protein sequence ID" value="TLQ03998.1"/>
    <property type="molecule type" value="Genomic_DNA"/>
</dbReference>
<evidence type="ECO:0000313" key="12">
    <source>
        <dbReference type="Proteomes" id="UP000305541"/>
    </source>
</evidence>
<evidence type="ECO:0000313" key="11">
    <source>
        <dbReference type="Proteomes" id="UP000051859"/>
    </source>
</evidence>
<dbReference type="InterPro" id="IPR005807">
    <property type="entry name" value="SecE_bac"/>
</dbReference>
<evidence type="ECO:0000256" key="7">
    <source>
        <dbReference type="ARBA" id="ARBA00023136"/>
    </source>
</evidence>
<dbReference type="GO" id="GO:0006886">
    <property type="term" value="P:intracellular protein transport"/>
    <property type="evidence" value="ECO:0007669"/>
    <property type="project" value="InterPro"/>
</dbReference>
<dbReference type="AlphaFoldDB" id="A0A0R2KV37"/>
<evidence type="ECO:0000256" key="4">
    <source>
        <dbReference type="ARBA" id="ARBA00022927"/>
    </source>
</evidence>
<proteinExistence type="predicted"/>
<keyword evidence="11" id="KW-1185">Reference proteome</keyword>
<name>A0A0R2KV37_9LACO</name>
<reference evidence="10 12" key="2">
    <citation type="submission" date="2019-05" db="EMBL/GenBank/DDBJ databases">
        <title>The metagenome of a microbial culture collection derived from dairy environment covers the genomic content of the human microbiome.</title>
        <authorList>
            <person name="Roder T."/>
            <person name="Wuthrich D."/>
            <person name="Sattari Z."/>
            <person name="Von Ah U."/>
            <person name="Bar C."/>
            <person name="Ronchi F."/>
            <person name="Macpherson A.J."/>
            <person name="Ganal-Vonarburg S.C."/>
            <person name="Bruggmann R."/>
            <person name="Vergeres G."/>
        </authorList>
    </citation>
    <scope>NUCLEOTIDE SEQUENCE [LARGE SCALE GENOMIC DNA]</scope>
    <source>
        <strain evidence="10 12">FAM 18815</strain>
    </source>
</reference>
<evidence type="ECO:0000256" key="3">
    <source>
        <dbReference type="ARBA" id="ARBA00022692"/>
    </source>
</evidence>
<keyword evidence="2" id="KW-0813">Transport</keyword>
<comment type="subcellular location">
    <subcellularLocation>
        <location evidence="1">Membrane</location>
    </subcellularLocation>
</comment>
<evidence type="ECO:0000256" key="1">
    <source>
        <dbReference type="ARBA" id="ARBA00004370"/>
    </source>
</evidence>
<dbReference type="GO" id="GO:0009306">
    <property type="term" value="P:protein secretion"/>
    <property type="evidence" value="ECO:0007669"/>
    <property type="project" value="InterPro"/>
</dbReference>
<keyword evidence="4" id="KW-0653">Protein transport</keyword>
<dbReference type="STRING" id="331679.IV81_GL000629"/>